<keyword evidence="2 11" id="KW-0723">Serine/threonine-protein kinase</keyword>
<dbReference type="PROSITE" id="PS00107">
    <property type="entry name" value="PROTEIN_KINASE_ATP"/>
    <property type="match status" value="1"/>
</dbReference>
<dbReference type="Pfam" id="PF00069">
    <property type="entry name" value="Pkinase"/>
    <property type="match status" value="1"/>
</dbReference>
<dbReference type="SMART" id="SM00220">
    <property type="entry name" value="S_TKc"/>
    <property type="match status" value="1"/>
</dbReference>
<dbReference type="EMBL" id="JAERRF010000009">
    <property type="protein sequence ID" value="MBL1098566.1"/>
    <property type="molecule type" value="Genomic_DNA"/>
</dbReference>
<keyword evidence="9" id="KW-0812">Transmembrane</keyword>
<proteinExistence type="predicted"/>
<keyword evidence="4 7" id="KW-0547">Nucleotide-binding</keyword>
<keyword evidence="3" id="KW-0808">Transferase</keyword>
<feature type="domain" description="Protein kinase" evidence="10">
    <location>
        <begin position="19"/>
        <end position="285"/>
    </location>
</feature>
<feature type="transmembrane region" description="Helical" evidence="9">
    <location>
        <begin position="410"/>
        <end position="436"/>
    </location>
</feature>
<evidence type="ECO:0000256" key="3">
    <source>
        <dbReference type="ARBA" id="ARBA00022679"/>
    </source>
</evidence>
<organism evidence="11 12">
    <name type="scientific">Streptomyces coffeae</name>
    <dbReference type="NCBI Taxonomy" id="621382"/>
    <lineage>
        <taxon>Bacteria</taxon>
        <taxon>Bacillati</taxon>
        <taxon>Actinomycetota</taxon>
        <taxon>Actinomycetes</taxon>
        <taxon>Kitasatosporales</taxon>
        <taxon>Streptomycetaceae</taxon>
        <taxon>Streptomyces</taxon>
    </lineage>
</organism>
<evidence type="ECO:0000259" key="10">
    <source>
        <dbReference type="PROSITE" id="PS50011"/>
    </source>
</evidence>
<dbReference type="GO" id="GO:0004674">
    <property type="term" value="F:protein serine/threonine kinase activity"/>
    <property type="evidence" value="ECO:0007669"/>
    <property type="project" value="UniProtKB-KW"/>
</dbReference>
<dbReference type="EC" id="2.7.11.1" evidence="1"/>
<dbReference type="InterPro" id="IPR000719">
    <property type="entry name" value="Prot_kinase_dom"/>
</dbReference>
<evidence type="ECO:0000313" key="12">
    <source>
        <dbReference type="Proteomes" id="UP000634229"/>
    </source>
</evidence>
<protein>
    <recommendedName>
        <fullName evidence="1">non-specific serine/threonine protein kinase</fullName>
        <ecNumber evidence="1">2.7.11.1</ecNumber>
    </recommendedName>
</protein>
<evidence type="ECO:0000256" key="5">
    <source>
        <dbReference type="ARBA" id="ARBA00022777"/>
    </source>
</evidence>
<dbReference type="Proteomes" id="UP000634229">
    <property type="component" value="Unassembled WGS sequence"/>
</dbReference>
<feature type="binding site" evidence="7">
    <location>
        <position position="48"/>
    </location>
    <ligand>
        <name>ATP</name>
        <dbReference type="ChEBI" id="CHEBI:30616"/>
    </ligand>
</feature>
<dbReference type="SUPFAM" id="SSF56112">
    <property type="entry name" value="Protein kinase-like (PK-like)"/>
    <property type="match status" value="1"/>
</dbReference>
<sequence>MLRPKGGPLERGELIAGRYELIKRLGRGGMGEVWAGRDRSLRRDVAVKLLALHDVPDPQLALRFEREAVAAAQVNHPNAVALYDRGVHEDALFLIMEKVEGATLAEHIRDESPLSPGRALEIAHGICAALVAAHLAGVIHYDIKPHNVMITPDGQVKVVDFGIAGFIQTMVTVAGSSQLTPAGTPEYGAPEQFLTERGDERSDLYAFGGVLFAMLTGRPPFTGHNALAIVRRKLDEDAPPLASLRPDVPPALMALVAELLAREPRHRPESARVVLERIGRLRTALATGDRTTEFGPAEARKVLLARTAGAMRAVLANADVIARSPRRDILRSERPPGQTSPRTRRLPSSAPPFQGTWTGAEPLSTYTARSKPLRFWCLTVGLSLVAAWLIDYPFRTGHLNSDSDFNQSNWTGFLILGGIVACAAFITFVTALTYSLHDVAHARRRKKRAQWALHVGPHGIVTHSVAGRHEFPWDRIKRVAIEEIPGALPYQFTGVHIDFASGARRPTTMRPAGWIYAEPNTISARANGRTPICVLGPMTERQRTDLMEALSEYGGERWVPSASFASLPIDL</sequence>
<dbReference type="CDD" id="cd14014">
    <property type="entry name" value="STKc_PknB_like"/>
    <property type="match status" value="1"/>
</dbReference>
<evidence type="ECO:0000256" key="7">
    <source>
        <dbReference type="PROSITE-ProRule" id="PRU10141"/>
    </source>
</evidence>
<dbReference type="InterPro" id="IPR008271">
    <property type="entry name" value="Ser/Thr_kinase_AS"/>
</dbReference>
<keyword evidence="9" id="KW-1133">Transmembrane helix</keyword>
<accession>A0ABS1NEU5</accession>
<comment type="caution">
    <text evidence="11">The sequence shown here is derived from an EMBL/GenBank/DDBJ whole genome shotgun (WGS) entry which is preliminary data.</text>
</comment>
<keyword evidence="9" id="KW-0472">Membrane</keyword>
<dbReference type="InterPro" id="IPR011009">
    <property type="entry name" value="Kinase-like_dom_sf"/>
</dbReference>
<evidence type="ECO:0000313" key="11">
    <source>
        <dbReference type="EMBL" id="MBL1098566.1"/>
    </source>
</evidence>
<dbReference type="PROSITE" id="PS00108">
    <property type="entry name" value="PROTEIN_KINASE_ST"/>
    <property type="match status" value="1"/>
</dbReference>
<dbReference type="Gene3D" id="3.30.200.20">
    <property type="entry name" value="Phosphorylase Kinase, domain 1"/>
    <property type="match status" value="1"/>
</dbReference>
<dbReference type="PANTHER" id="PTHR43289">
    <property type="entry name" value="MITOGEN-ACTIVATED PROTEIN KINASE KINASE KINASE 20-RELATED"/>
    <property type="match status" value="1"/>
</dbReference>
<dbReference type="PROSITE" id="PS50011">
    <property type="entry name" value="PROTEIN_KINASE_DOM"/>
    <property type="match status" value="1"/>
</dbReference>
<keyword evidence="6 7" id="KW-0067">ATP-binding</keyword>
<gene>
    <name evidence="11" type="ORF">JK363_18250</name>
</gene>
<keyword evidence="12" id="KW-1185">Reference proteome</keyword>
<evidence type="ECO:0000256" key="8">
    <source>
        <dbReference type="SAM" id="MobiDB-lite"/>
    </source>
</evidence>
<dbReference type="PANTHER" id="PTHR43289:SF6">
    <property type="entry name" value="SERINE_THREONINE-PROTEIN KINASE NEKL-3"/>
    <property type="match status" value="1"/>
</dbReference>
<dbReference type="InterPro" id="IPR017441">
    <property type="entry name" value="Protein_kinase_ATP_BS"/>
</dbReference>
<evidence type="ECO:0000256" key="6">
    <source>
        <dbReference type="ARBA" id="ARBA00022840"/>
    </source>
</evidence>
<name>A0ABS1NEU5_9ACTN</name>
<feature type="region of interest" description="Disordered" evidence="8">
    <location>
        <begin position="326"/>
        <end position="357"/>
    </location>
</feature>
<evidence type="ECO:0000256" key="1">
    <source>
        <dbReference type="ARBA" id="ARBA00012513"/>
    </source>
</evidence>
<evidence type="ECO:0000256" key="4">
    <source>
        <dbReference type="ARBA" id="ARBA00022741"/>
    </source>
</evidence>
<keyword evidence="5 11" id="KW-0418">Kinase</keyword>
<evidence type="ECO:0000256" key="2">
    <source>
        <dbReference type="ARBA" id="ARBA00022527"/>
    </source>
</evidence>
<dbReference type="RefSeq" id="WP_201875964.1">
    <property type="nucleotide sequence ID" value="NZ_JAERRF010000009.1"/>
</dbReference>
<feature type="transmembrane region" description="Helical" evidence="9">
    <location>
        <begin position="373"/>
        <end position="390"/>
    </location>
</feature>
<reference evidence="11 12" key="1">
    <citation type="submission" date="2021-01" db="EMBL/GenBank/DDBJ databases">
        <title>WGS of actinomycetes isolated from Thailand.</title>
        <authorList>
            <person name="Thawai C."/>
        </authorList>
    </citation>
    <scope>NUCLEOTIDE SEQUENCE [LARGE SCALE GENOMIC DNA]</scope>
    <source>
        <strain evidence="11 12">CA1R205</strain>
    </source>
</reference>
<evidence type="ECO:0000256" key="9">
    <source>
        <dbReference type="SAM" id="Phobius"/>
    </source>
</evidence>
<dbReference type="Gene3D" id="1.10.510.10">
    <property type="entry name" value="Transferase(Phosphotransferase) domain 1"/>
    <property type="match status" value="1"/>
</dbReference>